<dbReference type="GO" id="GO:0006446">
    <property type="term" value="P:regulation of translational initiation"/>
    <property type="evidence" value="ECO:0007669"/>
    <property type="project" value="TreeGrafter"/>
</dbReference>
<dbReference type="AlphaFoldDB" id="K1RU84"/>
<proteinExistence type="inferred from homology"/>
<dbReference type="PANTHER" id="PTHR16301:SF20">
    <property type="entry name" value="IMPACT FAMILY MEMBER YIGZ"/>
    <property type="match status" value="1"/>
</dbReference>
<dbReference type="Gene3D" id="3.30.230.30">
    <property type="entry name" value="Impact, N-terminal domain"/>
    <property type="match status" value="1"/>
</dbReference>
<evidence type="ECO:0000259" key="2">
    <source>
        <dbReference type="Pfam" id="PF01205"/>
    </source>
</evidence>
<name>K1RU84_9ZZZZ</name>
<accession>K1RU84</accession>
<dbReference type="InterPro" id="IPR020568">
    <property type="entry name" value="Ribosomal_Su5_D2-typ_SF"/>
</dbReference>
<dbReference type="GO" id="GO:0005737">
    <property type="term" value="C:cytoplasm"/>
    <property type="evidence" value="ECO:0007669"/>
    <property type="project" value="TreeGrafter"/>
</dbReference>
<dbReference type="PROSITE" id="PS00910">
    <property type="entry name" value="UPF0029"/>
    <property type="match status" value="1"/>
</dbReference>
<evidence type="ECO:0000313" key="3">
    <source>
        <dbReference type="EMBL" id="EKC45045.1"/>
    </source>
</evidence>
<dbReference type="InterPro" id="IPR023582">
    <property type="entry name" value="Impact"/>
</dbReference>
<comment type="similarity">
    <text evidence="1">Belongs to the IMPACT family.</text>
</comment>
<dbReference type="InterPro" id="IPR001498">
    <property type="entry name" value="Impact_N"/>
</dbReference>
<protein>
    <submittedName>
        <fullName evidence="3">Protein containing Uncharacterized protein family UPF0029</fullName>
    </submittedName>
</protein>
<comment type="caution">
    <text evidence="3">The sequence shown here is derived from an EMBL/GenBank/DDBJ whole genome shotgun (WGS) entry which is preliminary data.</text>
</comment>
<dbReference type="Pfam" id="PF01205">
    <property type="entry name" value="Impact_N"/>
    <property type="match status" value="1"/>
</dbReference>
<dbReference type="PANTHER" id="PTHR16301">
    <property type="entry name" value="IMPACT-RELATED"/>
    <property type="match status" value="1"/>
</dbReference>
<feature type="domain" description="Impact N-terminal" evidence="2">
    <location>
        <begin position="16"/>
        <end position="117"/>
    </location>
</feature>
<reference evidence="3" key="1">
    <citation type="journal article" date="2013" name="Environ. Microbiol.">
        <title>Microbiota from the distal guts of lean and obese adolescents exhibit partial functional redundancy besides clear differences in community structure.</title>
        <authorList>
            <person name="Ferrer M."/>
            <person name="Ruiz A."/>
            <person name="Lanza F."/>
            <person name="Haange S.B."/>
            <person name="Oberbach A."/>
            <person name="Till H."/>
            <person name="Bargiela R."/>
            <person name="Campoy C."/>
            <person name="Segura M.T."/>
            <person name="Richter M."/>
            <person name="von Bergen M."/>
            <person name="Seifert J."/>
            <person name="Suarez A."/>
        </authorList>
    </citation>
    <scope>NUCLEOTIDE SEQUENCE</scope>
</reference>
<dbReference type="SUPFAM" id="SSF54211">
    <property type="entry name" value="Ribosomal protein S5 domain 2-like"/>
    <property type="match status" value="1"/>
</dbReference>
<gene>
    <name evidence="3" type="ORF">OBE_17117</name>
</gene>
<dbReference type="EMBL" id="AJWZ01011490">
    <property type="protein sequence ID" value="EKC45045.1"/>
    <property type="molecule type" value="Genomic_DNA"/>
</dbReference>
<organism evidence="3">
    <name type="scientific">human gut metagenome</name>
    <dbReference type="NCBI Taxonomy" id="408170"/>
    <lineage>
        <taxon>unclassified sequences</taxon>
        <taxon>metagenomes</taxon>
        <taxon>organismal metagenomes</taxon>
    </lineage>
</organism>
<dbReference type="InterPro" id="IPR020569">
    <property type="entry name" value="UPF0029_Impact_CS"/>
</dbReference>
<evidence type="ECO:0000256" key="1">
    <source>
        <dbReference type="ARBA" id="ARBA00007665"/>
    </source>
</evidence>
<dbReference type="InterPro" id="IPR036956">
    <property type="entry name" value="Impact_N_sf"/>
</dbReference>
<sequence>MQTILKKVNNVMVIEKSRFITLLYPVHTRNEVLEILEEVKQEYANATHYCYAYIIDGDVRASDDGEPSKTAGAPILNVLVQQHLNHILCVVIRYFGGIKLGAGGLVRAYSNSCSEALKKAQFGNVIAAKKVRIIINYEMIDKLNYILQDFKITYKEFSDKVSYEVLVPDDKLNLLESFPYEIINDCFITQEKRITS</sequence>